<evidence type="ECO:0000259" key="7">
    <source>
        <dbReference type="PROSITE" id="PS50893"/>
    </source>
</evidence>
<dbReference type="GO" id="GO:0022857">
    <property type="term" value="F:transmembrane transporter activity"/>
    <property type="evidence" value="ECO:0007669"/>
    <property type="project" value="InterPro"/>
</dbReference>
<keyword evidence="9" id="KW-1185">Reference proteome</keyword>
<gene>
    <name evidence="8" type="ORF">PG2T_15030</name>
</gene>
<dbReference type="Proteomes" id="UP000092952">
    <property type="component" value="Chromosome"/>
</dbReference>
<evidence type="ECO:0000313" key="9">
    <source>
        <dbReference type="Proteomes" id="UP000092952"/>
    </source>
</evidence>
<keyword evidence="5" id="KW-1278">Translocase</keyword>
<dbReference type="PANTHER" id="PTHR43499">
    <property type="entry name" value="ABC TRANSPORTER I FAMILY MEMBER 1"/>
    <property type="match status" value="1"/>
</dbReference>
<feature type="domain" description="ABC transporter" evidence="7">
    <location>
        <begin position="2"/>
        <end position="197"/>
    </location>
</feature>
<dbReference type="EMBL" id="CP014671">
    <property type="protein sequence ID" value="ANX05366.1"/>
    <property type="molecule type" value="Genomic_DNA"/>
</dbReference>
<dbReference type="RefSeq" id="WP_068807331.1">
    <property type="nucleotide sequence ID" value="NZ_CP014671.1"/>
</dbReference>
<dbReference type="InterPro" id="IPR005895">
    <property type="entry name" value="ABC_transptr_haem_export_CcmA"/>
</dbReference>
<dbReference type="InterPro" id="IPR003593">
    <property type="entry name" value="AAA+_ATPase"/>
</dbReference>
<evidence type="ECO:0000256" key="3">
    <source>
        <dbReference type="ARBA" id="ARBA00022748"/>
    </source>
</evidence>
<dbReference type="AlphaFoldDB" id="A0A1B1YXB9"/>
<keyword evidence="3" id="KW-0201">Cytochrome c-type biogenesis</keyword>
<reference evidence="9" key="1">
    <citation type="submission" date="2016-03" db="EMBL/GenBank/DDBJ databases">
        <title>Complete genome sequence of Solimmundus cernigliae, representing a novel lineage of polycyclic aromatic hydrocarbon degraders within the Gammaproteobacteria.</title>
        <authorList>
            <person name="Singleton D.R."/>
            <person name="Dickey A.N."/>
            <person name="Scholl E.H."/>
            <person name="Wright F.A."/>
            <person name="Aitken M.D."/>
        </authorList>
    </citation>
    <scope>NUCLEOTIDE SEQUENCE [LARGE SCALE GENOMIC DNA]</scope>
    <source>
        <strain evidence="9">TR3.2</strain>
    </source>
</reference>
<dbReference type="SUPFAM" id="SSF52540">
    <property type="entry name" value="P-loop containing nucleoside triphosphate hydrolases"/>
    <property type="match status" value="1"/>
</dbReference>
<dbReference type="GO" id="GO:0005524">
    <property type="term" value="F:ATP binding"/>
    <property type="evidence" value="ECO:0007669"/>
    <property type="project" value="UniProtKB-KW"/>
</dbReference>
<evidence type="ECO:0000313" key="8">
    <source>
        <dbReference type="EMBL" id="ANX05366.1"/>
    </source>
</evidence>
<sequence>MLELRDLAAVRSNTLLFRRLNLLLHAGEALRVAGPNGAGKTTLLRVICGLTEPARGQVCWDGTPISALSDEYRARLAFLGHQEGHFGDLTAAENLRLAGQPVTGSVVDEVLEQVGLRTLADQPARFLSQGQRRRLGLGRLLLRAVPLWVLDEPLTGLDRQGVELTAHLLAQHLADGGLAVLTTHQDLPGLDGVLRHLDLGA</sequence>
<keyword evidence="1" id="KW-0813">Transport</keyword>
<dbReference type="InterPro" id="IPR017871">
    <property type="entry name" value="ABC_transporter-like_CS"/>
</dbReference>
<dbReference type="PROSITE" id="PS50893">
    <property type="entry name" value="ABC_TRANSPORTER_2"/>
    <property type="match status" value="1"/>
</dbReference>
<dbReference type="Pfam" id="PF00005">
    <property type="entry name" value="ABC_tran"/>
    <property type="match status" value="1"/>
</dbReference>
<dbReference type="PROSITE" id="PS00211">
    <property type="entry name" value="ABC_TRANSPORTER_1"/>
    <property type="match status" value="1"/>
</dbReference>
<keyword evidence="2" id="KW-0547">Nucleotide-binding</keyword>
<dbReference type="InterPro" id="IPR027417">
    <property type="entry name" value="P-loop_NTPase"/>
</dbReference>
<keyword evidence="6" id="KW-0472">Membrane</keyword>
<dbReference type="PANTHER" id="PTHR43499:SF1">
    <property type="entry name" value="ABC TRANSPORTER I FAMILY MEMBER 1"/>
    <property type="match status" value="1"/>
</dbReference>
<proteinExistence type="predicted"/>
<dbReference type="NCBIfam" id="TIGR01189">
    <property type="entry name" value="ccmA"/>
    <property type="match status" value="1"/>
</dbReference>
<keyword evidence="4" id="KW-0067">ATP-binding</keyword>
<name>A0A1B1YXB9_9GAMM</name>
<dbReference type="STRING" id="1810504.PG2T_15030"/>
<dbReference type="InParanoid" id="A0A1B1YXB9"/>
<dbReference type="NCBIfam" id="NF010061">
    <property type="entry name" value="PRK13538.1"/>
    <property type="match status" value="1"/>
</dbReference>
<dbReference type="SMART" id="SM00382">
    <property type="entry name" value="AAA"/>
    <property type="match status" value="1"/>
</dbReference>
<dbReference type="GO" id="GO:0016887">
    <property type="term" value="F:ATP hydrolysis activity"/>
    <property type="evidence" value="ECO:0007669"/>
    <property type="project" value="InterPro"/>
</dbReference>
<accession>A0A1B1YXB9</accession>
<dbReference type="Gene3D" id="3.40.50.300">
    <property type="entry name" value="P-loop containing nucleotide triphosphate hydrolases"/>
    <property type="match status" value="1"/>
</dbReference>
<dbReference type="FunCoup" id="A0A1B1YXB9">
    <property type="interactions" value="166"/>
</dbReference>
<evidence type="ECO:0000256" key="6">
    <source>
        <dbReference type="ARBA" id="ARBA00023136"/>
    </source>
</evidence>
<dbReference type="KEGG" id="gbi:PG2T_15030"/>
<organism evidence="8 9">
    <name type="scientific">Immundisolibacter cernigliae</name>
    <dbReference type="NCBI Taxonomy" id="1810504"/>
    <lineage>
        <taxon>Bacteria</taxon>
        <taxon>Pseudomonadati</taxon>
        <taxon>Pseudomonadota</taxon>
        <taxon>Gammaproteobacteria</taxon>
        <taxon>Immundisolibacterales</taxon>
        <taxon>Immundisolibacteraceae</taxon>
        <taxon>Immundisolibacter</taxon>
    </lineage>
</organism>
<evidence type="ECO:0000256" key="2">
    <source>
        <dbReference type="ARBA" id="ARBA00022741"/>
    </source>
</evidence>
<dbReference type="OrthoDB" id="9800654at2"/>
<protein>
    <recommendedName>
        <fullName evidence="7">ABC transporter domain-containing protein</fullName>
    </recommendedName>
</protein>
<dbReference type="InterPro" id="IPR003439">
    <property type="entry name" value="ABC_transporter-like_ATP-bd"/>
</dbReference>
<evidence type="ECO:0000256" key="4">
    <source>
        <dbReference type="ARBA" id="ARBA00022840"/>
    </source>
</evidence>
<dbReference type="GO" id="GO:0017004">
    <property type="term" value="P:cytochrome complex assembly"/>
    <property type="evidence" value="ECO:0007669"/>
    <property type="project" value="UniProtKB-KW"/>
</dbReference>
<evidence type="ECO:0000256" key="5">
    <source>
        <dbReference type="ARBA" id="ARBA00022967"/>
    </source>
</evidence>
<evidence type="ECO:0000256" key="1">
    <source>
        <dbReference type="ARBA" id="ARBA00022448"/>
    </source>
</evidence>